<dbReference type="EMBL" id="BNJJ01000044">
    <property type="protein sequence ID" value="GHO89760.1"/>
    <property type="molecule type" value="Genomic_DNA"/>
</dbReference>
<keyword evidence="10" id="KW-1185">Reference proteome</keyword>
<dbReference type="PANTHER" id="PTHR34820:SF4">
    <property type="entry name" value="INNER MEMBRANE PROTEIN YEBZ"/>
    <property type="match status" value="1"/>
</dbReference>
<dbReference type="Proteomes" id="UP000635565">
    <property type="component" value="Unassembled WGS sequence"/>
</dbReference>
<evidence type="ECO:0000256" key="7">
    <source>
        <dbReference type="SAM" id="SignalP"/>
    </source>
</evidence>
<keyword evidence="6" id="KW-1133">Transmembrane helix</keyword>
<organism evidence="9 10">
    <name type="scientific">Dictyobacter formicarum</name>
    <dbReference type="NCBI Taxonomy" id="2778368"/>
    <lineage>
        <taxon>Bacteria</taxon>
        <taxon>Bacillati</taxon>
        <taxon>Chloroflexota</taxon>
        <taxon>Ktedonobacteria</taxon>
        <taxon>Ktedonobacterales</taxon>
        <taxon>Dictyobacteraceae</taxon>
        <taxon>Dictyobacter</taxon>
    </lineage>
</organism>
<evidence type="ECO:0000256" key="2">
    <source>
        <dbReference type="ARBA" id="ARBA00022723"/>
    </source>
</evidence>
<keyword evidence="6" id="KW-0472">Membrane</keyword>
<comment type="caution">
    <text evidence="9">The sequence shown here is derived from an EMBL/GenBank/DDBJ whole genome shotgun (WGS) entry which is preliminary data.</text>
</comment>
<dbReference type="RefSeq" id="WP_201367323.1">
    <property type="nucleotide sequence ID" value="NZ_BNJJ01000044.1"/>
</dbReference>
<dbReference type="Pfam" id="PF04234">
    <property type="entry name" value="CopC"/>
    <property type="match status" value="1"/>
</dbReference>
<dbReference type="PANTHER" id="PTHR34820">
    <property type="entry name" value="INNER MEMBRANE PROTEIN YEBZ"/>
    <property type="match status" value="1"/>
</dbReference>
<comment type="subcellular location">
    <subcellularLocation>
        <location evidence="1">Cell envelope</location>
    </subcellularLocation>
</comment>
<evidence type="ECO:0000256" key="1">
    <source>
        <dbReference type="ARBA" id="ARBA00004196"/>
    </source>
</evidence>
<keyword evidence="6" id="KW-0812">Transmembrane</keyword>
<keyword evidence="4" id="KW-0186">Copper</keyword>
<evidence type="ECO:0000259" key="8">
    <source>
        <dbReference type="Pfam" id="PF04234"/>
    </source>
</evidence>
<dbReference type="SUPFAM" id="SSF81296">
    <property type="entry name" value="E set domains"/>
    <property type="match status" value="1"/>
</dbReference>
<dbReference type="InterPro" id="IPR017868">
    <property type="entry name" value="Filamin/ABP280_repeat-like"/>
</dbReference>
<evidence type="ECO:0000256" key="4">
    <source>
        <dbReference type="ARBA" id="ARBA00023008"/>
    </source>
</evidence>
<dbReference type="Gene3D" id="2.60.40.1220">
    <property type="match status" value="1"/>
</dbReference>
<name>A0ABQ3VVD7_9CHLR</name>
<evidence type="ECO:0000256" key="5">
    <source>
        <dbReference type="SAM" id="MobiDB-lite"/>
    </source>
</evidence>
<evidence type="ECO:0000313" key="9">
    <source>
        <dbReference type="EMBL" id="GHO89760.1"/>
    </source>
</evidence>
<feature type="domain" description="CopC" evidence="8">
    <location>
        <begin position="34"/>
        <end position="132"/>
    </location>
</feature>
<keyword evidence="3 7" id="KW-0732">Signal</keyword>
<evidence type="ECO:0000256" key="6">
    <source>
        <dbReference type="SAM" id="Phobius"/>
    </source>
</evidence>
<keyword evidence="2" id="KW-0479">Metal-binding</keyword>
<protein>
    <recommendedName>
        <fullName evidence="8">CopC domain-containing protein</fullName>
    </recommendedName>
</protein>
<dbReference type="InterPro" id="IPR007348">
    <property type="entry name" value="CopC_dom"/>
</dbReference>
<feature type="region of interest" description="Disordered" evidence="5">
    <location>
        <begin position="139"/>
        <end position="161"/>
    </location>
</feature>
<dbReference type="InterPro" id="IPR032694">
    <property type="entry name" value="CopC/D"/>
</dbReference>
<feature type="chain" id="PRO_5045473350" description="CopC domain-containing protein" evidence="7">
    <location>
        <begin position="31"/>
        <end position="207"/>
    </location>
</feature>
<gene>
    <name evidence="9" type="ORF">KSZ_77660</name>
</gene>
<evidence type="ECO:0000256" key="3">
    <source>
        <dbReference type="ARBA" id="ARBA00022729"/>
    </source>
</evidence>
<dbReference type="PROSITE" id="PS50194">
    <property type="entry name" value="FILAMIN_REPEAT"/>
    <property type="match status" value="1"/>
</dbReference>
<dbReference type="InterPro" id="IPR014755">
    <property type="entry name" value="Cu-Rt/internalin_Ig-like"/>
</dbReference>
<sequence>MRLLRQRLCMICATFLSLGIFLALSGTSFAMPNHAKVMSSDPAINSTIAQPPSKITVTTAENMKPGSANSNLLVYGPSGDLISQGDAKVDLNNPKQMSVAIKPEKNGVYVVRWNTVSSDDNDPDQGAYVFTVGSAAGSTTAQAQPTATPKSPATTAATSTSNGGATIWTSVISGLIALIVGLGVGFGLGRSRKATPSVNEPTQTPVS</sequence>
<dbReference type="InterPro" id="IPR014756">
    <property type="entry name" value="Ig_E-set"/>
</dbReference>
<evidence type="ECO:0000313" key="10">
    <source>
        <dbReference type="Proteomes" id="UP000635565"/>
    </source>
</evidence>
<proteinExistence type="predicted"/>
<feature type="transmembrane region" description="Helical" evidence="6">
    <location>
        <begin position="167"/>
        <end position="188"/>
    </location>
</feature>
<reference evidence="9 10" key="1">
    <citation type="journal article" date="2021" name="Int. J. Syst. Evol. Microbiol.">
        <title>Reticulibacter mediterranei gen. nov., sp. nov., within the new family Reticulibacteraceae fam. nov., and Ktedonospora formicarum gen. nov., sp. nov., Ktedonobacter robiniae sp. nov., Dictyobacter formicarum sp. nov. and Dictyobacter arantiisoli sp. nov., belonging to the class Ktedonobacteria.</title>
        <authorList>
            <person name="Yabe S."/>
            <person name="Zheng Y."/>
            <person name="Wang C.M."/>
            <person name="Sakai Y."/>
            <person name="Abe K."/>
            <person name="Yokota A."/>
            <person name="Donadio S."/>
            <person name="Cavaletti L."/>
            <person name="Monciardini P."/>
        </authorList>
    </citation>
    <scope>NUCLEOTIDE SEQUENCE [LARGE SCALE GENOMIC DNA]</scope>
    <source>
        <strain evidence="9 10">SOSP1-9</strain>
    </source>
</reference>
<accession>A0ABQ3VVD7</accession>
<feature type="signal peptide" evidence="7">
    <location>
        <begin position="1"/>
        <end position="30"/>
    </location>
</feature>